<gene>
    <name evidence="2" type="primary">Ervv2_0</name>
    <name evidence="2" type="ORF">RAMSUL_R14725</name>
</gene>
<evidence type="ECO:0000313" key="2">
    <source>
        <dbReference type="EMBL" id="NXP70395.1"/>
    </source>
</evidence>
<dbReference type="EMBL" id="WBNM01003184">
    <property type="protein sequence ID" value="NXP70395.1"/>
    <property type="molecule type" value="Genomic_DNA"/>
</dbReference>
<name>A0A852BQY8_9PICI</name>
<dbReference type="SUPFAM" id="SSF58069">
    <property type="entry name" value="Virus ectodomain"/>
    <property type="match status" value="1"/>
</dbReference>
<dbReference type="Proteomes" id="UP000611227">
    <property type="component" value="Unassembled WGS sequence"/>
</dbReference>
<dbReference type="PANTHER" id="PTHR10424">
    <property type="entry name" value="VIRAL ENVELOPE PROTEIN"/>
    <property type="match status" value="1"/>
</dbReference>
<dbReference type="PANTHER" id="PTHR10424:SF73">
    <property type="entry name" value="ENDOGENOUS RETROVIRUS GROUP FC1 ENV POLYPROTEIN-RELATED"/>
    <property type="match status" value="1"/>
</dbReference>
<keyword evidence="1" id="KW-1015">Disulfide bond</keyword>
<evidence type="ECO:0000313" key="3">
    <source>
        <dbReference type="Proteomes" id="UP000611227"/>
    </source>
</evidence>
<proteinExistence type="predicted"/>
<accession>A0A852BQY8</accession>
<organism evidence="2 3">
    <name type="scientific">Ramphastos sulfuratus</name>
    <dbReference type="NCBI Taxonomy" id="322582"/>
    <lineage>
        <taxon>Eukaryota</taxon>
        <taxon>Metazoa</taxon>
        <taxon>Chordata</taxon>
        <taxon>Craniata</taxon>
        <taxon>Vertebrata</taxon>
        <taxon>Euteleostomi</taxon>
        <taxon>Archelosauria</taxon>
        <taxon>Archosauria</taxon>
        <taxon>Dinosauria</taxon>
        <taxon>Saurischia</taxon>
        <taxon>Theropoda</taxon>
        <taxon>Coelurosauria</taxon>
        <taxon>Aves</taxon>
        <taxon>Neognathae</taxon>
        <taxon>Neoaves</taxon>
        <taxon>Telluraves</taxon>
        <taxon>Coraciimorphae</taxon>
        <taxon>Piciformes</taxon>
        <taxon>Ramphastidae</taxon>
        <taxon>Ramphastos</taxon>
    </lineage>
</organism>
<dbReference type="Pfam" id="PF00429">
    <property type="entry name" value="TLV_coat"/>
    <property type="match status" value="1"/>
</dbReference>
<protein>
    <submittedName>
        <fullName evidence="2">ERVV2 protein</fullName>
    </submittedName>
</protein>
<dbReference type="InterPro" id="IPR018154">
    <property type="entry name" value="TLV/ENV_coat_polyprotein"/>
</dbReference>
<comment type="caution">
    <text evidence="2">The sequence shown here is derived from an EMBL/GenBank/DDBJ whole genome shotgun (WGS) entry which is preliminary data.</text>
</comment>
<evidence type="ECO:0000256" key="1">
    <source>
        <dbReference type="ARBA" id="ARBA00023157"/>
    </source>
</evidence>
<feature type="non-terminal residue" evidence="2">
    <location>
        <position position="1"/>
    </location>
</feature>
<dbReference type="Gene3D" id="1.10.287.210">
    <property type="match status" value="1"/>
</dbReference>
<keyword evidence="3" id="KW-1185">Reference proteome</keyword>
<feature type="non-terminal residue" evidence="2">
    <location>
        <position position="86"/>
    </location>
</feature>
<sequence>ILPWLRVNELEKAMVNVLATLEIGLNATGDALSAQRAEIESLRKGSVQYKLALDMLFVKEGGLCTILNDSCCSYADQSKRIETDIH</sequence>
<dbReference type="AlphaFoldDB" id="A0A852BQY8"/>
<reference evidence="2" key="1">
    <citation type="submission" date="2019-09" db="EMBL/GenBank/DDBJ databases">
        <title>Bird 10,000 Genomes (B10K) Project - Family phase.</title>
        <authorList>
            <person name="Zhang G."/>
        </authorList>
    </citation>
    <scope>NUCLEOTIDE SEQUENCE</scope>
    <source>
        <strain evidence="2">B10K-DU-001-30</strain>
        <tissue evidence="2">Muscle</tissue>
    </source>
</reference>